<protein>
    <submittedName>
        <fullName evidence="3">Vegetative incompatibility protein HET-E-1</fullName>
    </submittedName>
</protein>
<dbReference type="InterPro" id="IPR010730">
    <property type="entry name" value="HET"/>
</dbReference>
<dbReference type="Pfam" id="PF06985">
    <property type="entry name" value="HET"/>
    <property type="match status" value="1"/>
</dbReference>
<accession>A0AA37LN50</accession>
<keyword evidence="4" id="KW-1185">Reference proteome</keyword>
<dbReference type="Pfam" id="PF26640">
    <property type="entry name" value="DUF8212"/>
    <property type="match status" value="1"/>
</dbReference>
<comment type="caution">
    <text evidence="3">The sequence shown here is derived from an EMBL/GenBank/DDBJ whole genome shotgun (WGS) entry which is preliminary data.</text>
</comment>
<dbReference type="InterPro" id="IPR058525">
    <property type="entry name" value="DUF8212"/>
</dbReference>
<evidence type="ECO:0000313" key="3">
    <source>
        <dbReference type="EMBL" id="GJC78223.1"/>
    </source>
</evidence>
<feature type="domain" description="Heterokaryon incompatibility" evidence="1">
    <location>
        <begin position="18"/>
        <end position="72"/>
    </location>
</feature>
<name>A0AA37LN50_9PEZI</name>
<sequence length="275" mass="31238">MDDLKKASKKQGFLKIAKICEIAKASGIQWAWVDTCCIDKSSSAELTESINSMWRWYSEAKICYVFLSDMSMSDRVDEPWMKRSATGEDLESCRWFSRGWTLQELLAPEFIDFFDNTWTHCGTKLSLRSELSILTGINIDVLENSSLMYQVPIACRMSWAAYRQTTREEDRAYSLFGIFDVNLPLIYGEGSKAFARLQEAILQNSTDLSIFAWDSKENDQLYTGLLARSPSDFVDCSGVRTCPNRIYEMLSDIHMTNKGISLTAGCMKLSLKTPG</sequence>
<reference evidence="3 4" key="1">
    <citation type="submission" date="2021-07" db="EMBL/GenBank/DDBJ databases">
        <title>Genome data of Colletotrichum spaethianum.</title>
        <authorList>
            <person name="Utami Y.D."/>
            <person name="Hiruma K."/>
        </authorList>
    </citation>
    <scope>NUCLEOTIDE SEQUENCE [LARGE SCALE GENOMIC DNA]</scope>
    <source>
        <strain evidence="3 4">MAFF 242679</strain>
    </source>
</reference>
<dbReference type="AlphaFoldDB" id="A0AA37LN50"/>
<evidence type="ECO:0000313" key="4">
    <source>
        <dbReference type="Proteomes" id="UP001055172"/>
    </source>
</evidence>
<evidence type="ECO:0000259" key="2">
    <source>
        <dbReference type="Pfam" id="PF26640"/>
    </source>
</evidence>
<organism evidence="3 4">
    <name type="scientific">Colletotrichum liriopes</name>
    <dbReference type="NCBI Taxonomy" id="708192"/>
    <lineage>
        <taxon>Eukaryota</taxon>
        <taxon>Fungi</taxon>
        <taxon>Dikarya</taxon>
        <taxon>Ascomycota</taxon>
        <taxon>Pezizomycotina</taxon>
        <taxon>Sordariomycetes</taxon>
        <taxon>Hypocreomycetidae</taxon>
        <taxon>Glomerellales</taxon>
        <taxon>Glomerellaceae</taxon>
        <taxon>Colletotrichum</taxon>
        <taxon>Colletotrichum spaethianum species complex</taxon>
    </lineage>
</organism>
<evidence type="ECO:0000259" key="1">
    <source>
        <dbReference type="Pfam" id="PF06985"/>
    </source>
</evidence>
<gene>
    <name evidence="3" type="ORF">ColLi_01061</name>
</gene>
<dbReference type="EMBL" id="BPPX01000002">
    <property type="protein sequence ID" value="GJC78223.1"/>
    <property type="molecule type" value="Genomic_DNA"/>
</dbReference>
<feature type="domain" description="DUF8212" evidence="2">
    <location>
        <begin position="192"/>
        <end position="216"/>
    </location>
</feature>
<proteinExistence type="predicted"/>
<dbReference type="PANTHER" id="PTHR10622">
    <property type="entry name" value="HET DOMAIN-CONTAINING PROTEIN"/>
    <property type="match status" value="1"/>
</dbReference>
<dbReference type="Proteomes" id="UP001055172">
    <property type="component" value="Unassembled WGS sequence"/>
</dbReference>
<dbReference type="PANTHER" id="PTHR10622:SF12">
    <property type="entry name" value="HET DOMAIN-CONTAINING PROTEIN"/>
    <property type="match status" value="1"/>
</dbReference>